<dbReference type="Proteomes" id="UP000287651">
    <property type="component" value="Unassembled WGS sequence"/>
</dbReference>
<sequence length="415" mass="46219">MTGSETSICNRKAGVDEVYQLLMPTGQDFPTKHTLATALPRKEGRCTMKKPSGVRRLVLGGEGFMMRRSDLRVRLVARWAILAVVLFSFPCVQAALLPGADVVGAVDSDDTFLPALLRDMRRRGLLRPEGNVVIFDDMITGDPSAAVPDSSTDFVFSSSTVDFRRIDRILKAGGVVAVRSGSNPPDSFLPPANYRTAYVGRIGSDAVVAMRKSFASGEGGMRLRRLLSVPAAKKNSLRRLESAMLEPPTQREWQRRARHLPELTGDELEGYPRRVFVEVAAKGEAGSGMAWFERNYPRKGRAFEEIRVEVEEGGDEVAEAKEGTSPSLAEWLQRNVREEEYVVVKAEAGAVEEAMAEGAIGLVDELFLECDHQLWDEDEKEKGARRGRRRAYWECLVLYGKLRDAGVAVHQWWRF</sequence>
<dbReference type="PANTHER" id="PTHR33597:SF11">
    <property type="entry name" value="OS07G0620600 PROTEIN"/>
    <property type="match status" value="1"/>
</dbReference>
<proteinExistence type="predicted"/>
<dbReference type="InterPro" id="IPR057192">
    <property type="entry name" value="DUF7870"/>
</dbReference>
<accession>A0A426ZPA9</accession>
<name>A0A426ZPA9_ENSVE</name>
<evidence type="ECO:0000313" key="4">
    <source>
        <dbReference type="Proteomes" id="UP000287651"/>
    </source>
</evidence>
<comment type="caution">
    <text evidence="3">The sequence shown here is derived from an EMBL/GenBank/DDBJ whole genome shotgun (WGS) entry which is preliminary data.</text>
</comment>
<keyword evidence="1" id="KW-1133">Transmembrane helix</keyword>
<protein>
    <recommendedName>
        <fullName evidence="2">DUF7870 domain-containing protein</fullName>
    </recommendedName>
</protein>
<keyword evidence="1" id="KW-0472">Membrane</keyword>
<dbReference type="AlphaFoldDB" id="A0A426ZPA9"/>
<organism evidence="3 4">
    <name type="scientific">Ensete ventricosum</name>
    <name type="common">Abyssinian banana</name>
    <name type="synonym">Musa ensete</name>
    <dbReference type="NCBI Taxonomy" id="4639"/>
    <lineage>
        <taxon>Eukaryota</taxon>
        <taxon>Viridiplantae</taxon>
        <taxon>Streptophyta</taxon>
        <taxon>Embryophyta</taxon>
        <taxon>Tracheophyta</taxon>
        <taxon>Spermatophyta</taxon>
        <taxon>Magnoliopsida</taxon>
        <taxon>Liliopsida</taxon>
        <taxon>Zingiberales</taxon>
        <taxon>Musaceae</taxon>
        <taxon>Ensete</taxon>
    </lineage>
</organism>
<dbReference type="Pfam" id="PF25276">
    <property type="entry name" value="DUF7870"/>
    <property type="match status" value="1"/>
</dbReference>
<keyword evidence="1" id="KW-0812">Transmembrane</keyword>
<evidence type="ECO:0000256" key="1">
    <source>
        <dbReference type="SAM" id="Phobius"/>
    </source>
</evidence>
<dbReference type="EMBL" id="AMZH03005672">
    <property type="protein sequence ID" value="RRT65819.1"/>
    <property type="molecule type" value="Genomic_DNA"/>
</dbReference>
<dbReference type="PANTHER" id="PTHR33597">
    <property type="entry name" value="OS02G0760400 PROTEIN"/>
    <property type="match status" value="1"/>
</dbReference>
<evidence type="ECO:0000259" key="2">
    <source>
        <dbReference type="Pfam" id="PF25276"/>
    </source>
</evidence>
<reference evidence="3 4" key="1">
    <citation type="journal article" date="2014" name="Agronomy (Basel)">
        <title>A Draft Genome Sequence for Ensete ventricosum, the Drought-Tolerant Tree Against Hunger.</title>
        <authorList>
            <person name="Harrison J."/>
            <person name="Moore K.A."/>
            <person name="Paszkiewicz K."/>
            <person name="Jones T."/>
            <person name="Grant M."/>
            <person name="Ambacheew D."/>
            <person name="Muzemil S."/>
            <person name="Studholme D.J."/>
        </authorList>
    </citation>
    <scope>NUCLEOTIDE SEQUENCE [LARGE SCALE GENOMIC DNA]</scope>
</reference>
<feature type="domain" description="DUF7870" evidence="2">
    <location>
        <begin position="237"/>
        <end position="413"/>
    </location>
</feature>
<feature type="transmembrane region" description="Helical" evidence="1">
    <location>
        <begin position="75"/>
        <end position="96"/>
    </location>
</feature>
<evidence type="ECO:0000313" key="3">
    <source>
        <dbReference type="EMBL" id="RRT65819.1"/>
    </source>
</evidence>
<gene>
    <name evidence="3" type="ORF">B296_00009728</name>
</gene>